<evidence type="ECO:0000313" key="6">
    <source>
        <dbReference type="EMBL" id="CAB4935996.1"/>
    </source>
</evidence>
<dbReference type="Gene3D" id="3.10.129.10">
    <property type="entry name" value="Hotdog Thioesterase"/>
    <property type="match status" value="1"/>
</dbReference>
<dbReference type="Pfam" id="PF13452">
    <property type="entry name" value="FAS1_DH_region"/>
    <property type="match status" value="1"/>
</dbReference>
<dbReference type="EMBL" id="CAFBOL010000024">
    <property type="protein sequence ID" value="CAB4986503.1"/>
    <property type="molecule type" value="Genomic_DNA"/>
</dbReference>
<accession>A0A6J7IYU2</accession>
<dbReference type="EMBL" id="CAEZYF010000009">
    <property type="protein sequence ID" value="CAB4724479.1"/>
    <property type="molecule type" value="Genomic_DNA"/>
</dbReference>
<reference evidence="6" key="1">
    <citation type="submission" date="2020-05" db="EMBL/GenBank/DDBJ databases">
        <authorList>
            <person name="Chiriac C."/>
            <person name="Salcher M."/>
            <person name="Ghai R."/>
            <person name="Kavagutti S V."/>
        </authorList>
    </citation>
    <scope>NUCLEOTIDE SEQUENCE</scope>
</reference>
<dbReference type="EMBL" id="CAESGF010000009">
    <property type="protein sequence ID" value="CAB4364010.1"/>
    <property type="molecule type" value="Genomic_DNA"/>
</dbReference>
<evidence type="ECO:0000313" key="3">
    <source>
        <dbReference type="EMBL" id="CAB4724479.1"/>
    </source>
</evidence>
<evidence type="ECO:0000313" key="5">
    <source>
        <dbReference type="EMBL" id="CAB4852816.1"/>
    </source>
</evidence>
<dbReference type="EMBL" id="CAFBMT010000009">
    <property type="protein sequence ID" value="CAB4935996.1"/>
    <property type="molecule type" value="Genomic_DNA"/>
</dbReference>
<dbReference type="EMBL" id="CAFBIY010000159">
    <property type="protein sequence ID" value="CAB4852816.1"/>
    <property type="molecule type" value="Genomic_DNA"/>
</dbReference>
<dbReference type="EMBL" id="CAFAAV010000200">
    <property type="protein sequence ID" value="CAB4831880.1"/>
    <property type="molecule type" value="Genomic_DNA"/>
</dbReference>
<dbReference type="AlphaFoldDB" id="A0A6J7IYU2"/>
<gene>
    <name evidence="3" type="ORF">UFOPK2656_01666</name>
    <name evidence="4" type="ORF">UFOPK3099_02173</name>
    <name evidence="5" type="ORF">UFOPK3267_02336</name>
    <name evidence="6" type="ORF">UFOPK3651_01808</name>
    <name evidence="7" type="ORF">UFOPK3931_01180</name>
    <name evidence="2" type="ORF">UFOPK4189_01779</name>
</gene>
<name>A0A6J7IYU2_9ZZZZ</name>
<evidence type="ECO:0000259" key="1">
    <source>
        <dbReference type="Pfam" id="PF13452"/>
    </source>
</evidence>
<dbReference type="SUPFAM" id="SSF54637">
    <property type="entry name" value="Thioesterase/thiol ester dehydrase-isomerase"/>
    <property type="match status" value="1"/>
</dbReference>
<sequence>MTIERFPVEEGHIMLFARAIGDTNPVYSDPDCAAARELGGIIASPTFVAGGSQFDDDVAVRPKIGQPWFGSGRTPSGFNREAAGLLHAEQHFEYHRPLLAGEVLTTVFREGERWEKTNRSGGTLKFEESVTEYRVKATNELVVTARMIKVMPPKKES</sequence>
<feature type="domain" description="FAS1-like dehydratase" evidence="1">
    <location>
        <begin position="4"/>
        <end position="106"/>
    </location>
</feature>
<dbReference type="InterPro" id="IPR029069">
    <property type="entry name" value="HotDog_dom_sf"/>
</dbReference>
<evidence type="ECO:0000313" key="2">
    <source>
        <dbReference type="EMBL" id="CAB4364010.1"/>
    </source>
</evidence>
<dbReference type="InterPro" id="IPR039569">
    <property type="entry name" value="FAS1-like_DH_region"/>
</dbReference>
<evidence type="ECO:0000313" key="7">
    <source>
        <dbReference type="EMBL" id="CAB4986503.1"/>
    </source>
</evidence>
<organism evidence="6">
    <name type="scientific">freshwater metagenome</name>
    <dbReference type="NCBI Taxonomy" id="449393"/>
    <lineage>
        <taxon>unclassified sequences</taxon>
        <taxon>metagenomes</taxon>
        <taxon>ecological metagenomes</taxon>
    </lineage>
</organism>
<proteinExistence type="predicted"/>
<evidence type="ECO:0000313" key="4">
    <source>
        <dbReference type="EMBL" id="CAB4831880.1"/>
    </source>
</evidence>
<protein>
    <submittedName>
        <fullName evidence="6">Unannotated protein</fullName>
    </submittedName>
</protein>
<dbReference type="CDD" id="cd03441">
    <property type="entry name" value="R_hydratase_like"/>
    <property type="match status" value="1"/>
</dbReference>